<dbReference type="RefSeq" id="WP_123897275.1">
    <property type="nucleotide sequence ID" value="NZ_RPFJ01000007.1"/>
</dbReference>
<evidence type="ECO:0000313" key="1">
    <source>
        <dbReference type="EMBL" id="RPD98243.1"/>
    </source>
</evidence>
<name>A0A3N4PFC4_9FLAO</name>
<keyword evidence="2" id="KW-1185">Reference proteome</keyword>
<accession>A0A3N4PFC4</accession>
<protein>
    <recommendedName>
        <fullName evidence="3">DUF2116 family Zn-ribbon domain-containing protein</fullName>
    </recommendedName>
</protein>
<dbReference type="AlphaFoldDB" id="A0A3N4PFC4"/>
<evidence type="ECO:0000313" key="2">
    <source>
        <dbReference type="Proteomes" id="UP000270856"/>
    </source>
</evidence>
<gene>
    <name evidence="1" type="ORF">EGM88_07045</name>
</gene>
<comment type="caution">
    <text evidence="1">The sequence shown here is derived from an EMBL/GenBank/DDBJ whole genome shotgun (WGS) entry which is preliminary data.</text>
</comment>
<evidence type="ECO:0008006" key="3">
    <source>
        <dbReference type="Google" id="ProtNLM"/>
    </source>
</evidence>
<dbReference type="OrthoDB" id="5187906at2"/>
<dbReference type="EMBL" id="RPFJ01000007">
    <property type="protein sequence ID" value="RPD98243.1"/>
    <property type="molecule type" value="Genomic_DNA"/>
</dbReference>
<dbReference type="Proteomes" id="UP000270856">
    <property type="component" value="Unassembled WGS sequence"/>
</dbReference>
<proteinExistence type="predicted"/>
<sequence>MKCIICKKEIKGRIDKKFCSIKCKNRYHTNLRSYTKTTTVEIDKILHRNRAILLELVGKSINQKKIKRLSLAQKNFNFKYITHYNFNKQGKIYNYIYDVAWMEFSNDEVLIIRTN</sequence>
<organism evidence="1 2">
    <name type="scientific">Aureibaculum marinum</name>
    <dbReference type="NCBI Taxonomy" id="2487930"/>
    <lineage>
        <taxon>Bacteria</taxon>
        <taxon>Pseudomonadati</taxon>
        <taxon>Bacteroidota</taxon>
        <taxon>Flavobacteriia</taxon>
        <taxon>Flavobacteriales</taxon>
        <taxon>Flavobacteriaceae</taxon>
        <taxon>Aureibaculum</taxon>
    </lineage>
</organism>
<reference evidence="1 2" key="1">
    <citation type="submission" date="2018-11" db="EMBL/GenBank/DDBJ databases">
        <title>Aureibaculum marinum gen. nov., sp. nov., a member of the family Flavobacteriaceae isolated from the Bohai Sea.</title>
        <authorList>
            <person name="Ji X."/>
        </authorList>
    </citation>
    <scope>NUCLEOTIDE SEQUENCE [LARGE SCALE GENOMIC DNA]</scope>
    <source>
        <strain evidence="1 2">BH-SD17</strain>
    </source>
</reference>